<reference evidence="7 8" key="1">
    <citation type="submission" date="2017-09" db="EMBL/GenBank/DDBJ databases">
        <title>Depth-based differentiation of microbial function through sediment-hosted aquifers and enrichment of novel symbionts in the deep terrestrial subsurface.</title>
        <authorList>
            <person name="Probst A.J."/>
            <person name="Ladd B."/>
            <person name="Jarett J.K."/>
            <person name="Geller-Mcgrath D.E."/>
            <person name="Sieber C.M."/>
            <person name="Emerson J.B."/>
            <person name="Anantharaman K."/>
            <person name="Thomas B.C."/>
            <person name="Malmstrom R."/>
            <person name="Stieglmeier M."/>
            <person name="Klingl A."/>
            <person name="Woyke T."/>
            <person name="Ryan C.M."/>
            <person name="Banfield J.F."/>
        </authorList>
    </citation>
    <scope>NUCLEOTIDE SEQUENCE [LARGE SCALE GENOMIC DNA]</scope>
    <source>
        <strain evidence="7">CG11_big_fil_rev_8_21_14_0_20_45_26</strain>
    </source>
</reference>
<dbReference type="EMBL" id="PCVY01000049">
    <property type="protein sequence ID" value="PIQ86212.1"/>
    <property type="molecule type" value="Genomic_DNA"/>
</dbReference>
<evidence type="ECO:0000256" key="5">
    <source>
        <dbReference type="ARBA" id="ARBA00037941"/>
    </source>
</evidence>
<dbReference type="NCBIfam" id="NF008726">
    <property type="entry name" value="PRK11728.1"/>
    <property type="match status" value="1"/>
</dbReference>
<dbReference type="GO" id="GO:0047545">
    <property type="term" value="F:(S)-2-hydroxyglutarate dehydrogenase activity"/>
    <property type="evidence" value="ECO:0007669"/>
    <property type="project" value="TreeGrafter"/>
</dbReference>
<keyword evidence="4" id="KW-0560">Oxidoreductase</keyword>
<evidence type="ECO:0000256" key="1">
    <source>
        <dbReference type="ARBA" id="ARBA00001974"/>
    </source>
</evidence>
<dbReference type="Pfam" id="PF01266">
    <property type="entry name" value="DAO"/>
    <property type="match status" value="1"/>
</dbReference>
<dbReference type="SUPFAM" id="SSF51905">
    <property type="entry name" value="FAD/NAD(P)-binding domain"/>
    <property type="match status" value="1"/>
</dbReference>
<evidence type="ECO:0000256" key="3">
    <source>
        <dbReference type="ARBA" id="ARBA00022827"/>
    </source>
</evidence>
<evidence type="ECO:0000256" key="2">
    <source>
        <dbReference type="ARBA" id="ARBA00022630"/>
    </source>
</evidence>
<sequence>MKTKSFLVIGGGIIGSAIAREILLRRLGAVTLLEKEKSFGQHASGRNSGVIHSGINQRPGTLKARLCLEGSRQLRQYCREKGVVFKECGTLVVAQNEAEKSVLQALLQMGTEAGVSGLRLIDQTELKEREPSALGIQALLSPTGAVVDSLGLLHAVAREVEQLGGHYVFSEKVIDIRGQEAATENKTYAFDHLINAAGLYSDKVAHMMGAGLGYRIIPFRGEYMAVKDLPIQSMVYQAPDLRYPFLSVHLTREVDGRVLAGPTAALALGRESYQKEIHWQETWEMCRSKQLRKLIGSREFMKLAMHNASLSLWKSSFVREIQKICPSVTANQVSAAQAGIRAQMVDENGRMVNDMMVESAGNATHILNAVSPGMTAGLAFAVHVVDHMQTHGSF</sequence>
<name>A0A2H0LP66_9BACT</name>
<evidence type="ECO:0000313" key="8">
    <source>
        <dbReference type="Proteomes" id="UP000230859"/>
    </source>
</evidence>
<organism evidence="7 8">
    <name type="scientific">Candidatus Abzuiibacterium crystallinum</name>
    <dbReference type="NCBI Taxonomy" id="1974748"/>
    <lineage>
        <taxon>Bacteria</taxon>
        <taxon>Pseudomonadati</taxon>
        <taxon>Candidatus Omnitrophota</taxon>
        <taxon>Candidatus Abzuiibacterium</taxon>
    </lineage>
</organism>
<keyword evidence="3" id="KW-0274">FAD</keyword>
<dbReference type="PANTHER" id="PTHR43104:SF2">
    <property type="entry name" value="L-2-HYDROXYGLUTARATE DEHYDROGENASE, MITOCHONDRIAL"/>
    <property type="match status" value="1"/>
</dbReference>
<gene>
    <name evidence="7" type="ORF">COV74_05925</name>
</gene>
<dbReference type="Gene3D" id="3.30.9.10">
    <property type="entry name" value="D-Amino Acid Oxidase, subunit A, domain 2"/>
    <property type="match status" value="1"/>
</dbReference>
<accession>A0A2H0LP66</accession>
<evidence type="ECO:0000259" key="6">
    <source>
        <dbReference type="Pfam" id="PF01266"/>
    </source>
</evidence>
<dbReference type="AlphaFoldDB" id="A0A2H0LP66"/>
<comment type="similarity">
    <text evidence="5">Belongs to the L2HGDH family.</text>
</comment>
<dbReference type="Proteomes" id="UP000230859">
    <property type="component" value="Unassembled WGS sequence"/>
</dbReference>
<comment type="caution">
    <text evidence="7">The sequence shown here is derived from an EMBL/GenBank/DDBJ whole genome shotgun (WGS) entry which is preliminary data.</text>
</comment>
<feature type="domain" description="FAD dependent oxidoreductase" evidence="6">
    <location>
        <begin position="7"/>
        <end position="386"/>
    </location>
</feature>
<protein>
    <submittedName>
        <fullName evidence="7">L-2-hydroxyglutarate oxidase</fullName>
    </submittedName>
</protein>
<evidence type="ECO:0000313" key="7">
    <source>
        <dbReference type="EMBL" id="PIQ86212.1"/>
    </source>
</evidence>
<dbReference type="GO" id="GO:0005737">
    <property type="term" value="C:cytoplasm"/>
    <property type="evidence" value="ECO:0007669"/>
    <property type="project" value="TreeGrafter"/>
</dbReference>
<proteinExistence type="inferred from homology"/>
<dbReference type="InterPro" id="IPR036188">
    <property type="entry name" value="FAD/NAD-bd_sf"/>
</dbReference>
<dbReference type="PANTHER" id="PTHR43104">
    <property type="entry name" value="L-2-HYDROXYGLUTARATE DEHYDROGENASE, MITOCHONDRIAL"/>
    <property type="match status" value="1"/>
</dbReference>
<dbReference type="InterPro" id="IPR006076">
    <property type="entry name" value="FAD-dep_OxRdtase"/>
</dbReference>
<comment type="cofactor">
    <cofactor evidence="1">
        <name>FAD</name>
        <dbReference type="ChEBI" id="CHEBI:57692"/>
    </cofactor>
</comment>
<dbReference type="Gene3D" id="3.50.50.60">
    <property type="entry name" value="FAD/NAD(P)-binding domain"/>
    <property type="match status" value="1"/>
</dbReference>
<keyword evidence="2" id="KW-0285">Flavoprotein</keyword>
<evidence type="ECO:0000256" key="4">
    <source>
        <dbReference type="ARBA" id="ARBA00023002"/>
    </source>
</evidence>